<dbReference type="STRING" id="1208324.P73_3867"/>
<accession>A0A0B5E8D5</accession>
<protein>
    <submittedName>
        <fullName evidence="7">NnrU family protein</fullName>
    </submittedName>
</protein>
<organism evidence="7 8">
    <name type="scientific">Celeribacter indicus</name>
    <dbReference type="NCBI Taxonomy" id="1208324"/>
    <lineage>
        <taxon>Bacteria</taxon>
        <taxon>Pseudomonadati</taxon>
        <taxon>Pseudomonadota</taxon>
        <taxon>Alphaproteobacteria</taxon>
        <taxon>Rhodobacterales</taxon>
        <taxon>Roseobacteraceae</taxon>
        <taxon>Celeribacter</taxon>
    </lineage>
</organism>
<feature type="transmembrane region" description="Helical" evidence="5">
    <location>
        <begin position="6"/>
        <end position="22"/>
    </location>
</feature>
<feature type="domain" description="NnrU" evidence="6">
    <location>
        <begin position="3"/>
        <end position="176"/>
    </location>
</feature>
<comment type="subcellular location">
    <subcellularLocation>
        <location evidence="1">Membrane</location>
        <topology evidence="1">Multi-pass membrane protein</topology>
    </subcellularLocation>
</comment>
<dbReference type="GO" id="GO:0016020">
    <property type="term" value="C:membrane"/>
    <property type="evidence" value="ECO:0007669"/>
    <property type="project" value="UniProtKB-SubCell"/>
</dbReference>
<dbReference type="Pfam" id="PF07298">
    <property type="entry name" value="NnrU"/>
    <property type="match status" value="1"/>
</dbReference>
<dbReference type="Proteomes" id="UP000031521">
    <property type="component" value="Chromosome"/>
</dbReference>
<dbReference type="RefSeq" id="WP_043870881.1">
    <property type="nucleotide sequence ID" value="NZ_CP004393.1"/>
</dbReference>
<evidence type="ECO:0000256" key="4">
    <source>
        <dbReference type="ARBA" id="ARBA00023136"/>
    </source>
</evidence>
<keyword evidence="2 5" id="KW-0812">Transmembrane</keyword>
<evidence type="ECO:0000259" key="6">
    <source>
        <dbReference type="Pfam" id="PF07298"/>
    </source>
</evidence>
<evidence type="ECO:0000256" key="5">
    <source>
        <dbReference type="SAM" id="Phobius"/>
    </source>
</evidence>
<dbReference type="OrthoDB" id="5293641at2"/>
<gene>
    <name evidence="7" type="ORF">P73_3867</name>
</gene>
<proteinExistence type="predicted"/>
<keyword evidence="3 5" id="KW-1133">Transmembrane helix</keyword>
<keyword evidence="8" id="KW-1185">Reference proteome</keyword>
<reference evidence="7 8" key="1">
    <citation type="journal article" date="2014" name="Int. J. Syst. Evol. Microbiol.">
        <title>Celeribacter indicus sp. nov., a polycyclic aromatic hydrocarbon-degrading bacterium from deep-sea sediment and reclassification of Huaishuia halophila as Celeribacter halophilus comb. nov.</title>
        <authorList>
            <person name="Lai Q."/>
            <person name="Cao J."/>
            <person name="Yuan J."/>
            <person name="Li F."/>
            <person name="Shao Z."/>
        </authorList>
    </citation>
    <scope>NUCLEOTIDE SEQUENCE [LARGE SCALE GENOMIC DNA]</scope>
    <source>
        <strain evidence="7">P73</strain>
    </source>
</reference>
<dbReference type="AlphaFoldDB" id="A0A0B5E8D5"/>
<dbReference type="InterPro" id="IPR009915">
    <property type="entry name" value="NnrU_dom"/>
</dbReference>
<evidence type="ECO:0000313" key="7">
    <source>
        <dbReference type="EMBL" id="AJE48582.1"/>
    </source>
</evidence>
<feature type="transmembrane region" description="Helical" evidence="5">
    <location>
        <begin position="118"/>
        <end position="136"/>
    </location>
</feature>
<keyword evidence="4 5" id="KW-0472">Membrane</keyword>
<feature type="transmembrane region" description="Helical" evidence="5">
    <location>
        <begin position="34"/>
        <end position="53"/>
    </location>
</feature>
<evidence type="ECO:0000313" key="8">
    <source>
        <dbReference type="Proteomes" id="UP000031521"/>
    </source>
</evidence>
<name>A0A0B5E8D5_9RHOB</name>
<feature type="transmembrane region" description="Helical" evidence="5">
    <location>
        <begin position="157"/>
        <end position="175"/>
    </location>
</feature>
<feature type="transmembrane region" description="Helical" evidence="5">
    <location>
        <begin position="94"/>
        <end position="112"/>
    </location>
</feature>
<sequence>MPILILGVLIWAGAHLFARLAPASRERLGRRGKGAVALALLLAVVLMVVGFRASPLLPVWEPPAFLRHLNNLMVLVAIYMMSPAPAKGVVLNRLRHPMLLGFALWALAHLLVNGDLASIVLFGGLLLWALVEIAAIDRAEPQWAGRPRGTFGKDAMFLVASIVLYGVIGVVHGWVGPSPFPM</sequence>
<dbReference type="KEGG" id="cid:P73_3867"/>
<evidence type="ECO:0000256" key="2">
    <source>
        <dbReference type="ARBA" id="ARBA00022692"/>
    </source>
</evidence>
<dbReference type="EMBL" id="CP004393">
    <property type="protein sequence ID" value="AJE48582.1"/>
    <property type="molecule type" value="Genomic_DNA"/>
</dbReference>
<evidence type="ECO:0000256" key="1">
    <source>
        <dbReference type="ARBA" id="ARBA00004141"/>
    </source>
</evidence>
<evidence type="ECO:0000256" key="3">
    <source>
        <dbReference type="ARBA" id="ARBA00022989"/>
    </source>
</evidence>
<dbReference type="HOGENOM" id="CLU_104582_1_0_5"/>